<feature type="transmembrane region" description="Helical" evidence="5">
    <location>
        <begin position="93"/>
        <end position="115"/>
    </location>
</feature>
<accession>A0A344THQ1</accession>
<gene>
    <name evidence="6" type="ORF">DR864_10680</name>
</gene>
<name>A0A344THQ1_9BACT</name>
<dbReference type="AlphaFoldDB" id="A0A344THQ1"/>
<feature type="transmembrane region" description="Helical" evidence="5">
    <location>
        <begin position="168"/>
        <end position="185"/>
    </location>
</feature>
<dbReference type="GO" id="GO:0004671">
    <property type="term" value="F:protein C-terminal S-isoprenylcysteine carboxyl O-methyltransferase activity"/>
    <property type="evidence" value="ECO:0007669"/>
    <property type="project" value="InterPro"/>
</dbReference>
<protein>
    <recommendedName>
        <fullName evidence="8">Protein-S-isoprenylcysteine O-methyltransferase Ste14</fullName>
    </recommendedName>
</protein>
<evidence type="ECO:0000313" key="7">
    <source>
        <dbReference type="Proteomes" id="UP000251993"/>
    </source>
</evidence>
<keyword evidence="2 5" id="KW-0812">Transmembrane</keyword>
<dbReference type="RefSeq" id="WP_114066957.1">
    <property type="nucleotide sequence ID" value="NZ_CP030850.1"/>
</dbReference>
<dbReference type="Gene3D" id="1.20.120.1630">
    <property type="match status" value="1"/>
</dbReference>
<organism evidence="6 7">
    <name type="scientific">Runella rosea</name>
    <dbReference type="NCBI Taxonomy" id="2259595"/>
    <lineage>
        <taxon>Bacteria</taxon>
        <taxon>Pseudomonadati</taxon>
        <taxon>Bacteroidota</taxon>
        <taxon>Cytophagia</taxon>
        <taxon>Cytophagales</taxon>
        <taxon>Spirosomataceae</taxon>
        <taxon>Runella</taxon>
    </lineage>
</organism>
<evidence type="ECO:0000256" key="4">
    <source>
        <dbReference type="ARBA" id="ARBA00023136"/>
    </source>
</evidence>
<keyword evidence="4 5" id="KW-0472">Membrane</keyword>
<dbReference type="PANTHER" id="PTHR43847:SF1">
    <property type="entry name" value="BLL3993 PROTEIN"/>
    <property type="match status" value="1"/>
</dbReference>
<feature type="transmembrane region" description="Helical" evidence="5">
    <location>
        <begin position="7"/>
        <end position="23"/>
    </location>
</feature>
<evidence type="ECO:0000256" key="5">
    <source>
        <dbReference type="SAM" id="Phobius"/>
    </source>
</evidence>
<comment type="subcellular location">
    <subcellularLocation>
        <location evidence="1">Membrane</location>
        <topology evidence="1">Multi-pass membrane protein</topology>
    </subcellularLocation>
</comment>
<dbReference type="EMBL" id="CP030850">
    <property type="protein sequence ID" value="AXE18172.1"/>
    <property type="molecule type" value="Genomic_DNA"/>
</dbReference>
<dbReference type="InterPro" id="IPR007269">
    <property type="entry name" value="ICMT_MeTrfase"/>
</dbReference>
<keyword evidence="3 5" id="KW-1133">Transmembrane helix</keyword>
<dbReference type="KEGG" id="run:DR864_10680"/>
<evidence type="ECO:0000256" key="2">
    <source>
        <dbReference type="ARBA" id="ARBA00022692"/>
    </source>
</evidence>
<feature type="transmembrane region" description="Helical" evidence="5">
    <location>
        <begin position="29"/>
        <end position="52"/>
    </location>
</feature>
<sequence length="215" mass="24404">MKASKIFTSIGLTALMFVLPLGGSFKLVFMPQIACFCIGSLWSLLTQPAIVWRGIKNSKEADHYTAAWIMLTITVCQMLSVLEWAHFHGRHTFHWNLSSIIGVMCIVMGGALRYWSIKILGRFFTASVMVSDSQKIITKGPYKILRHPSYTGGILTVVGTPLVLEDTYSVFLTSFLMILVYTFRIKAEEKAMIRAFGNSYRTYQQNTWKLIPTLW</sequence>
<evidence type="ECO:0000256" key="1">
    <source>
        <dbReference type="ARBA" id="ARBA00004141"/>
    </source>
</evidence>
<keyword evidence="7" id="KW-1185">Reference proteome</keyword>
<feature type="transmembrane region" description="Helical" evidence="5">
    <location>
        <begin position="64"/>
        <end position="87"/>
    </location>
</feature>
<dbReference type="OrthoDB" id="9809773at2"/>
<proteinExistence type="predicted"/>
<reference evidence="6 7" key="1">
    <citation type="submission" date="2018-07" db="EMBL/GenBank/DDBJ databases">
        <title>Genome sequencing of Runella.</title>
        <authorList>
            <person name="Baek M.-G."/>
            <person name="Yi H."/>
        </authorList>
    </citation>
    <scope>NUCLEOTIDE SEQUENCE [LARGE SCALE GENOMIC DNA]</scope>
    <source>
        <strain evidence="6 7">HYN0085</strain>
    </source>
</reference>
<dbReference type="Proteomes" id="UP000251993">
    <property type="component" value="Chromosome"/>
</dbReference>
<evidence type="ECO:0000313" key="6">
    <source>
        <dbReference type="EMBL" id="AXE18172.1"/>
    </source>
</evidence>
<dbReference type="InterPro" id="IPR052527">
    <property type="entry name" value="Metal_cation-efflux_comp"/>
</dbReference>
<dbReference type="GO" id="GO:0016020">
    <property type="term" value="C:membrane"/>
    <property type="evidence" value="ECO:0007669"/>
    <property type="project" value="UniProtKB-SubCell"/>
</dbReference>
<dbReference type="Pfam" id="PF04140">
    <property type="entry name" value="ICMT"/>
    <property type="match status" value="1"/>
</dbReference>
<evidence type="ECO:0008006" key="8">
    <source>
        <dbReference type="Google" id="ProtNLM"/>
    </source>
</evidence>
<evidence type="ECO:0000256" key="3">
    <source>
        <dbReference type="ARBA" id="ARBA00022989"/>
    </source>
</evidence>
<dbReference type="PANTHER" id="PTHR43847">
    <property type="entry name" value="BLL3993 PROTEIN"/>
    <property type="match status" value="1"/>
</dbReference>